<dbReference type="GO" id="GO:0016020">
    <property type="term" value="C:membrane"/>
    <property type="evidence" value="ECO:0007669"/>
    <property type="project" value="UniProtKB-SubCell"/>
</dbReference>
<dbReference type="UCSC" id="F30A10.4">
    <property type="organism name" value="c. elegans"/>
</dbReference>
<dbReference type="SMR" id="Q93643"/>
<keyword evidence="6" id="KW-1133">Transmembrane helix</keyword>
<reference evidence="7 8" key="1">
    <citation type="journal article" date="1998" name="Science">
        <title>Genome sequence of the nematode C. elegans: a platform for investigating biology.</title>
        <authorList>
            <consortium name="The C. elegans sequencing consortium"/>
            <person name="Sulson J.E."/>
            <person name="Waterston R."/>
        </authorList>
    </citation>
    <scope>NUCLEOTIDE SEQUENCE [LARGE SCALE GENOMIC DNA]</scope>
    <source>
        <strain evidence="7 8">Bristol N2</strain>
    </source>
</reference>
<gene>
    <name evidence="7 9" type="primary">gly-21</name>
    <name evidence="7" type="ORF">CELE_F30A10.4</name>
    <name evidence="9" type="ORF">F30A10.4</name>
</gene>
<keyword evidence="3" id="KW-0808">Transferase</keyword>
<dbReference type="HOGENOM" id="CLU_032341_2_1_1"/>
<sequence>MVHYTRLSDNTDESLKKFQEPKWSIRIFIFIALLISFSILLTVSYKSMMIPNKFIVRLSGKERAPLKHITRSITKFADYYFTESESRYLNCARLIDGDVESIDTYVNNGRMKLDEEKLFQLSMDCDSIQNRIFRDMPPFEKLKRPIAFVRNIYGIYELQEVFLSISYHPDNYFCYAMDSKSSEKLKKSMRIMADCFENVIVLDKEYDMDRAGHKQDAAHFDCLKQILDEHWSHAITLQNFDLIIKSPKQLSDLSEILNYTSIMGFDYGFTSRYRTFEDWTPAGMKLFKNEQSVPLEILHKKLKIRKSLNEVILSKVFVKSLFDKVNLQNVIKRFDDRTLFGVDEMMVMTLFENYLGLDGQMESNCTVAKEDILTRQTHWHLEQSDGLYQDCKSKWLRHSICVIGVEFLQELSKSPMVIANKVTANFDFGTIICVREMIKTNKTGNNPDSQWLSYFPQFREMLLKANGTYYKNSFQC</sequence>
<dbReference type="AlphaFoldDB" id="Q93643"/>
<dbReference type="WormBase" id="F30A10.4">
    <property type="protein sequence ID" value="CE53765"/>
    <property type="gene ID" value="WBGene00009263"/>
    <property type="gene designation" value="gly-21"/>
</dbReference>
<evidence type="ECO:0000256" key="4">
    <source>
        <dbReference type="ARBA" id="ARBA00023136"/>
    </source>
</evidence>
<dbReference type="FunCoup" id="Q93643">
    <property type="interactions" value="242"/>
</dbReference>
<dbReference type="PIR" id="T21566">
    <property type="entry name" value="T21566"/>
</dbReference>
<protein>
    <submittedName>
        <fullName evidence="7">GLYcosylation related</fullName>
    </submittedName>
</protein>
<dbReference type="EMBL" id="BX284601">
    <property type="protein sequence ID" value="CAB03022.2"/>
    <property type="molecule type" value="Genomic_DNA"/>
</dbReference>
<evidence type="ECO:0000313" key="7">
    <source>
        <dbReference type="EMBL" id="CAB03022.2"/>
    </source>
</evidence>
<dbReference type="InterPro" id="IPR003406">
    <property type="entry name" value="Glyco_trans_14"/>
</dbReference>
<keyword evidence="6" id="KW-0812">Transmembrane</keyword>
<comment type="subcellular location">
    <subcellularLocation>
        <location evidence="1">Membrane</location>
        <topology evidence="1">Single-pass type II membrane protein</topology>
    </subcellularLocation>
</comment>
<dbReference type="Pfam" id="PF02485">
    <property type="entry name" value="Branch"/>
    <property type="match status" value="1"/>
</dbReference>
<dbReference type="Proteomes" id="UP000001940">
    <property type="component" value="Chromosome I"/>
</dbReference>
<dbReference type="AGR" id="WB:WBGene00009263"/>
<evidence type="ECO:0000256" key="3">
    <source>
        <dbReference type="ARBA" id="ARBA00022679"/>
    </source>
</evidence>
<accession>Q93643</accession>
<dbReference type="PaxDb" id="6239-F30A10.4"/>
<evidence type="ECO:0000256" key="2">
    <source>
        <dbReference type="ARBA" id="ARBA00022676"/>
    </source>
</evidence>
<evidence type="ECO:0000256" key="6">
    <source>
        <dbReference type="SAM" id="Phobius"/>
    </source>
</evidence>
<evidence type="ECO:0000313" key="9">
    <source>
        <dbReference type="WormBase" id="F30A10.4"/>
    </source>
</evidence>
<dbReference type="PANTHER" id="PTHR46671:SF2">
    <property type="entry name" value="GLYCOSYLATION RELATED"/>
    <property type="match status" value="1"/>
</dbReference>
<dbReference type="PANTHER" id="PTHR46671">
    <property type="entry name" value="PROTEIN CBG11221"/>
    <property type="match status" value="1"/>
</dbReference>
<organism evidence="7 8">
    <name type="scientific">Caenorhabditis elegans</name>
    <dbReference type="NCBI Taxonomy" id="6239"/>
    <lineage>
        <taxon>Eukaryota</taxon>
        <taxon>Metazoa</taxon>
        <taxon>Ecdysozoa</taxon>
        <taxon>Nematoda</taxon>
        <taxon>Chromadorea</taxon>
        <taxon>Rhabditida</taxon>
        <taxon>Rhabditina</taxon>
        <taxon>Rhabditomorpha</taxon>
        <taxon>Rhabditoidea</taxon>
        <taxon>Rhabditidae</taxon>
        <taxon>Peloderinae</taxon>
        <taxon>Caenorhabditis</taxon>
    </lineage>
</organism>
<keyword evidence="5" id="KW-0325">Glycoprotein</keyword>
<keyword evidence="8" id="KW-1185">Reference proteome</keyword>
<keyword evidence="4 6" id="KW-0472">Membrane</keyword>
<dbReference type="InParanoid" id="Q93643"/>
<dbReference type="PhylomeDB" id="Q93643"/>
<evidence type="ECO:0000256" key="1">
    <source>
        <dbReference type="ARBA" id="ARBA00004606"/>
    </source>
</evidence>
<evidence type="ECO:0000256" key="5">
    <source>
        <dbReference type="ARBA" id="ARBA00023180"/>
    </source>
</evidence>
<evidence type="ECO:0000313" key="8">
    <source>
        <dbReference type="Proteomes" id="UP000001940"/>
    </source>
</evidence>
<dbReference type="CAZy" id="GT14">
    <property type="family name" value="Glycosyltransferase Family 14"/>
</dbReference>
<keyword evidence="2" id="KW-0328">Glycosyltransferase</keyword>
<dbReference type="eggNOG" id="KOG0799">
    <property type="taxonomic scope" value="Eukaryota"/>
</dbReference>
<name>Q93643_CAEEL</name>
<feature type="transmembrane region" description="Helical" evidence="6">
    <location>
        <begin position="23"/>
        <end position="43"/>
    </location>
</feature>
<dbReference type="OrthoDB" id="2019572at2759"/>
<proteinExistence type="predicted"/>
<dbReference type="GO" id="GO:0016757">
    <property type="term" value="F:glycosyltransferase activity"/>
    <property type="evidence" value="ECO:0007669"/>
    <property type="project" value="UniProtKB-KW"/>
</dbReference>